<dbReference type="STRING" id="89524.SAMN05444370_103205"/>
<dbReference type="OrthoDB" id="9781342at2"/>
<gene>
    <name evidence="13" type="ORF">SAMN05444370_103205</name>
</gene>
<evidence type="ECO:0000256" key="9">
    <source>
        <dbReference type="PIRSR" id="PIRSR600101-1"/>
    </source>
</evidence>
<dbReference type="InterPro" id="IPR000101">
    <property type="entry name" value="GGT_peptidase"/>
</dbReference>
<dbReference type="NCBIfam" id="TIGR00066">
    <property type="entry name" value="g_glut_trans"/>
    <property type="match status" value="1"/>
</dbReference>
<evidence type="ECO:0000256" key="10">
    <source>
        <dbReference type="PIRSR" id="PIRSR600101-2"/>
    </source>
</evidence>
<sequence length="602" mass="61992">MQATLRTPRRAAVLALLAALAVALPAFAQGVAARDAARLPEAATATREMVVTAHPLASEAGALMLRLGGTAADAMVAAQTVLGLVEPQSSGIGGGAFALWRDGANGALVTLDARETAPMAATPERFLDAVAAPLEFADAWQSGLSVGVPGVPALMQATHDRWGRLPRATVFAPARRLALAGFPLSGRTADQVEGLLKRNASCADRLFFRDPAAFAHFVEGDATACAAKPAGTILRNPAYARLMRRLARRGAAGFYAGPVARAVVEAVRSDPNRPGDMTLDDLAAYRVIARAPVCVGYRGRTVCGMGPPSSGGVAVGQMLRMLEGFDLGDDPLGERALHLFAEAGRLAFADRNRYVADADFVPVPVAGLLDPGYLAARAALIGERDMGAAAPGDPPGAAAAGAHVRAKDSGTSHVSIIDRFGNALSMTTTVESSFGNGVMVPGFGFLLNNELTDFSFAPVDESGDPVANRVEPGKRPRSSMSPTIVFDAEGALSVVTGSPGGSRIIGYTARALVNALDFGLDAQAAVSAPHVQNRNGATEVEATGETVWPGYDPEALAAALKARGHETRVAPMTSGLSMIVVGPDGRLTGGADPRRDGVAAGR</sequence>
<feature type="signal peptide" evidence="12">
    <location>
        <begin position="1"/>
        <end position="28"/>
    </location>
</feature>
<reference evidence="13 14" key="1">
    <citation type="submission" date="2016-10" db="EMBL/GenBank/DDBJ databases">
        <authorList>
            <person name="de Groot N.N."/>
        </authorList>
    </citation>
    <scope>NUCLEOTIDE SEQUENCE [LARGE SCALE GENOMIC DNA]</scope>
    <source>
        <strain evidence="13 14">DSM 15345</strain>
    </source>
</reference>
<comment type="PTM">
    <text evidence="11">Cleaved by autocatalysis into a large and a small subunit.</text>
</comment>
<dbReference type="InterPro" id="IPR051792">
    <property type="entry name" value="GGT_bact"/>
</dbReference>
<dbReference type="Gene3D" id="1.10.246.130">
    <property type="match status" value="1"/>
</dbReference>
<dbReference type="Gene3D" id="3.60.20.40">
    <property type="match status" value="1"/>
</dbReference>
<dbReference type="InterPro" id="IPR029055">
    <property type="entry name" value="Ntn_hydrolases_N"/>
</dbReference>
<evidence type="ECO:0000256" key="1">
    <source>
        <dbReference type="ARBA" id="ARBA00001049"/>
    </source>
</evidence>
<feature type="binding site" evidence="10">
    <location>
        <position position="501"/>
    </location>
    <ligand>
        <name>L-glutamate</name>
        <dbReference type="ChEBI" id="CHEBI:29985"/>
    </ligand>
</feature>
<dbReference type="EMBL" id="FNQM01000003">
    <property type="protein sequence ID" value="SEA13818.1"/>
    <property type="molecule type" value="Genomic_DNA"/>
</dbReference>
<keyword evidence="7 11" id="KW-0012">Acyltransferase</keyword>
<evidence type="ECO:0000256" key="5">
    <source>
        <dbReference type="ARBA" id="ARBA00022801"/>
    </source>
</evidence>
<feature type="chain" id="PRO_5011570108" description="Glutathione hydrolase proenzyme" evidence="12">
    <location>
        <begin position="29"/>
        <end position="602"/>
    </location>
</feature>
<proteinExistence type="inferred from homology"/>
<comment type="subunit">
    <text evidence="11">This enzyme consists of two polypeptide chains, which are synthesized in precursor form from a single polypeptide.</text>
</comment>
<feature type="binding site" evidence="10">
    <location>
        <position position="114"/>
    </location>
    <ligand>
        <name>L-glutamate</name>
        <dbReference type="ChEBI" id="CHEBI:29985"/>
    </ligand>
</feature>
<dbReference type="PANTHER" id="PTHR43199">
    <property type="entry name" value="GLUTATHIONE HYDROLASE"/>
    <property type="match status" value="1"/>
</dbReference>
<dbReference type="GO" id="GO:0103068">
    <property type="term" value="F:leukotriene C4 gamma-glutamyl transferase activity"/>
    <property type="evidence" value="ECO:0007669"/>
    <property type="project" value="UniProtKB-EC"/>
</dbReference>
<dbReference type="EC" id="2.3.2.2" evidence="11"/>
<keyword evidence="6 11" id="KW-0865">Zymogen</keyword>
<evidence type="ECO:0000256" key="7">
    <source>
        <dbReference type="ARBA" id="ARBA00023315"/>
    </source>
</evidence>
<feature type="binding site" evidence="10">
    <location>
        <position position="453"/>
    </location>
    <ligand>
        <name>L-glutamate</name>
        <dbReference type="ChEBI" id="CHEBI:29985"/>
    </ligand>
</feature>
<dbReference type="SUPFAM" id="SSF56235">
    <property type="entry name" value="N-terminal nucleophile aminohydrolases (Ntn hydrolases)"/>
    <property type="match status" value="1"/>
</dbReference>
<keyword evidence="5 11" id="KW-0378">Hydrolase</keyword>
<keyword evidence="4 11" id="KW-0808">Transferase</keyword>
<dbReference type="PRINTS" id="PR01210">
    <property type="entry name" value="GGTRANSPTASE"/>
</dbReference>
<keyword evidence="12" id="KW-0732">Signal</keyword>
<keyword evidence="14" id="KW-1185">Reference proteome</keyword>
<evidence type="ECO:0000256" key="12">
    <source>
        <dbReference type="SAM" id="SignalP"/>
    </source>
</evidence>
<evidence type="ECO:0000256" key="2">
    <source>
        <dbReference type="ARBA" id="ARBA00001089"/>
    </source>
</evidence>
<evidence type="ECO:0000256" key="4">
    <source>
        <dbReference type="ARBA" id="ARBA00022679"/>
    </source>
</evidence>
<dbReference type="Pfam" id="PF01019">
    <property type="entry name" value="G_glu_transpept"/>
    <property type="match status" value="1"/>
</dbReference>
<dbReference type="InterPro" id="IPR043138">
    <property type="entry name" value="GGT_lsub"/>
</dbReference>
<evidence type="ECO:0000313" key="14">
    <source>
        <dbReference type="Proteomes" id="UP000198703"/>
    </source>
</evidence>
<name>A0A1H3YRU8_9RHOB</name>
<dbReference type="EC" id="3.4.19.13" evidence="11"/>
<protein>
    <recommendedName>
        <fullName evidence="11">Glutathione hydrolase proenzyme</fullName>
        <ecNumber evidence="11">2.3.2.2</ecNumber>
        <ecNumber evidence="11">3.4.19.13</ecNumber>
    </recommendedName>
    <component>
        <recommendedName>
            <fullName evidence="11">Glutathione hydrolase large chain</fullName>
        </recommendedName>
    </component>
    <component>
        <recommendedName>
            <fullName evidence="11">Glutathione hydrolase small chain</fullName>
        </recommendedName>
    </component>
</protein>
<dbReference type="GO" id="GO:0006751">
    <property type="term" value="P:glutathione catabolic process"/>
    <property type="evidence" value="ECO:0007669"/>
    <property type="project" value="UniProtKB-UniRule"/>
</dbReference>
<comment type="pathway">
    <text evidence="11">Sulfur metabolism; glutathione metabolism.</text>
</comment>
<evidence type="ECO:0000313" key="13">
    <source>
        <dbReference type="EMBL" id="SEA13818.1"/>
    </source>
</evidence>
<evidence type="ECO:0000256" key="6">
    <source>
        <dbReference type="ARBA" id="ARBA00023145"/>
    </source>
</evidence>
<feature type="binding site" evidence="10">
    <location>
        <begin position="478"/>
        <end position="479"/>
    </location>
    <ligand>
        <name>L-glutamate</name>
        <dbReference type="ChEBI" id="CHEBI:29985"/>
    </ligand>
</feature>
<evidence type="ECO:0000256" key="11">
    <source>
        <dbReference type="RuleBase" id="RU368036"/>
    </source>
</evidence>
<dbReference type="RefSeq" id="WP_093250572.1">
    <property type="nucleotide sequence ID" value="NZ_FNQM01000003.1"/>
</dbReference>
<dbReference type="GO" id="GO:0006750">
    <property type="term" value="P:glutathione biosynthetic process"/>
    <property type="evidence" value="ECO:0007669"/>
    <property type="project" value="UniProtKB-KW"/>
</dbReference>
<dbReference type="AlphaFoldDB" id="A0A1H3YRU8"/>
<comment type="catalytic activity">
    <reaction evidence="1 11">
        <text>an S-substituted glutathione + H2O = an S-substituted L-cysteinylglycine + L-glutamate</text>
        <dbReference type="Rhea" id="RHEA:59468"/>
        <dbReference type="ChEBI" id="CHEBI:15377"/>
        <dbReference type="ChEBI" id="CHEBI:29985"/>
        <dbReference type="ChEBI" id="CHEBI:90779"/>
        <dbReference type="ChEBI" id="CHEBI:143103"/>
        <dbReference type="EC" id="3.4.19.13"/>
    </reaction>
</comment>
<dbReference type="GO" id="GO:0036374">
    <property type="term" value="F:glutathione hydrolase activity"/>
    <property type="evidence" value="ECO:0007669"/>
    <property type="project" value="UniProtKB-UniRule"/>
</dbReference>
<comment type="catalytic activity">
    <reaction evidence="2 11">
        <text>glutathione + H2O = L-cysteinylglycine + L-glutamate</text>
        <dbReference type="Rhea" id="RHEA:28807"/>
        <dbReference type="ChEBI" id="CHEBI:15377"/>
        <dbReference type="ChEBI" id="CHEBI:29985"/>
        <dbReference type="ChEBI" id="CHEBI:57925"/>
        <dbReference type="ChEBI" id="CHEBI:61694"/>
        <dbReference type="EC" id="3.4.19.13"/>
    </reaction>
</comment>
<dbReference type="UniPathway" id="UPA00204"/>
<accession>A0A1H3YRU8</accession>
<evidence type="ECO:0000256" key="8">
    <source>
        <dbReference type="ARBA" id="ARBA00047417"/>
    </source>
</evidence>
<organism evidence="13 14">
    <name type="scientific">Rubrimonas cliftonensis</name>
    <dbReference type="NCBI Taxonomy" id="89524"/>
    <lineage>
        <taxon>Bacteria</taxon>
        <taxon>Pseudomonadati</taxon>
        <taxon>Pseudomonadota</taxon>
        <taxon>Alphaproteobacteria</taxon>
        <taxon>Rhodobacterales</taxon>
        <taxon>Paracoccaceae</taxon>
        <taxon>Rubrimonas</taxon>
    </lineage>
</organism>
<comment type="similarity">
    <text evidence="3 11">Belongs to the gamma-glutamyltransferase family.</text>
</comment>
<dbReference type="PANTHER" id="PTHR43199:SF1">
    <property type="entry name" value="GLUTATHIONE HYDROLASE PROENZYME"/>
    <property type="match status" value="1"/>
</dbReference>
<feature type="active site" description="Nucleophile" evidence="9">
    <location>
        <position position="411"/>
    </location>
</feature>
<keyword evidence="11" id="KW-0317">Glutathione biosynthesis</keyword>
<dbReference type="InterPro" id="IPR043137">
    <property type="entry name" value="GGT_ssub_C"/>
</dbReference>
<comment type="catalytic activity">
    <reaction evidence="8 11">
        <text>an N-terminal (5-L-glutamyl)-[peptide] + an alpha-amino acid = 5-L-glutamyl amino acid + an N-terminal L-alpha-aminoacyl-[peptide]</text>
        <dbReference type="Rhea" id="RHEA:23904"/>
        <dbReference type="Rhea" id="RHEA-COMP:9780"/>
        <dbReference type="Rhea" id="RHEA-COMP:9795"/>
        <dbReference type="ChEBI" id="CHEBI:77644"/>
        <dbReference type="ChEBI" id="CHEBI:78597"/>
        <dbReference type="ChEBI" id="CHEBI:78599"/>
        <dbReference type="ChEBI" id="CHEBI:78608"/>
        <dbReference type="EC" id="2.3.2.2"/>
    </reaction>
</comment>
<dbReference type="Proteomes" id="UP000198703">
    <property type="component" value="Unassembled WGS sequence"/>
</dbReference>
<evidence type="ECO:0000256" key="3">
    <source>
        <dbReference type="ARBA" id="ARBA00009381"/>
    </source>
</evidence>